<dbReference type="FunFam" id="3.40.50.720:FF:000084">
    <property type="entry name" value="Short-chain dehydrogenase reductase"/>
    <property type="match status" value="1"/>
</dbReference>
<dbReference type="InterPro" id="IPR002347">
    <property type="entry name" value="SDR_fam"/>
</dbReference>
<evidence type="ECO:0000313" key="4">
    <source>
        <dbReference type="Proteomes" id="UP000045545"/>
    </source>
</evidence>
<organism evidence="3 4">
    <name type="scientific">Syntrophomonas zehnderi OL-4</name>
    <dbReference type="NCBI Taxonomy" id="690567"/>
    <lineage>
        <taxon>Bacteria</taxon>
        <taxon>Bacillati</taxon>
        <taxon>Bacillota</taxon>
        <taxon>Clostridia</taxon>
        <taxon>Eubacteriales</taxon>
        <taxon>Syntrophomonadaceae</taxon>
        <taxon>Syntrophomonas</taxon>
    </lineage>
</organism>
<dbReference type="AlphaFoldDB" id="A0A0E3W3S9"/>
<evidence type="ECO:0000256" key="2">
    <source>
        <dbReference type="ARBA" id="ARBA00023002"/>
    </source>
</evidence>
<evidence type="ECO:0000313" key="3">
    <source>
        <dbReference type="EMBL" id="CFY02808.1"/>
    </source>
</evidence>
<sequence>MSDLKVDLTGKVAVVTGGGNGIGRACGIAFAQSGAAVALADLSEEALTSAKQEIEALGGQCITYVCDVTNKKQIDDMMDHIYDTQGHIDILLNSAGINIQQVAHEVTEEAWDKIMNVNVKGTFFCCQAAGKKMMEQRYGKIINVGSAMSVVGYVKRAAYCASKGAVAQFSKVLAGEWAPYNITVNTVAPTFINTPFTEPMFKDAEFKADVESRILLNRIGEVRDVTGTVLYLASSAADFVTGSMVMVDGGWTAW</sequence>
<dbReference type="GO" id="GO:0008206">
    <property type="term" value="P:bile acid metabolic process"/>
    <property type="evidence" value="ECO:0007669"/>
    <property type="project" value="UniProtKB-ARBA"/>
</dbReference>
<dbReference type="Pfam" id="PF13561">
    <property type="entry name" value="adh_short_C2"/>
    <property type="match status" value="1"/>
</dbReference>
<evidence type="ECO:0000256" key="1">
    <source>
        <dbReference type="ARBA" id="ARBA00006484"/>
    </source>
</evidence>
<keyword evidence="2" id="KW-0560">Oxidoreductase</keyword>
<dbReference type="OrthoDB" id="9803333at2"/>
<dbReference type="PANTHER" id="PTHR42760">
    <property type="entry name" value="SHORT-CHAIN DEHYDROGENASES/REDUCTASES FAMILY MEMBER"/>
    <property type="match status" value="1"/>
</dbReference>
<proteinExistence type="inferred from homology"/>
<dbReference type="PRINTS" id="PR00080">
    <property type="entry name" value="SDRFAMILY"/>
</dbReference>
<reference evidence="3 4" key="1">
    <citation type="submission" date="2015-03" db="EMBL/GenBank/DDBJ databases">
        <authorList>
            <person name="Murphy D."/>
        </authorList>
    </citation>
    <scope>NUCLEOTIDE SEQUENCE [LARGE SCALE GENOMIC DNA]</scope>
    <source>
        <strain evidence="3 4">OL-4</strain>
    </source>
</reference>
<dbReference type="Proteomes" id="UP000045545">
    <property type="component" value="Unassembled WGS sequence"/>
</dbReference>
<dbReference type="NCBIfam" id="NF005559">
    <property type="entry name" value="PRK07231.1"/>
    <property type="match status" value="1"/>
</dbReference>
<dbReference type="RefSeq" id="WP_046499687.1">
    <property type="nucleotide sequence ID" value="NZ_CGIH01000047.1"/>
</dbReference>
<gene>
    <name evidence="3" type="ORF">2596</name>
</gene>
<dbReference type="STRING" id="690567.2596"/>
<dbReference type="PRINTS" id="PR00081">
    <property type="entry name" value="GDHRDH"/>
</dbReference>
<dbReference type="SUPFAM" id="SSF51735">
    <property type="entry name" value="NAD(P)-binding Rossmann-fold domains"/>
    <property type="match status" value="1"/>
</dbReference>
<dbReference type="EMBL" id="CGIH01000047">
    <property type="protein sequence ID" value="CFY02808.1"/>
    <property type="molecule type" value="Genomic_DNA"/>
</dbReference>
<keyword evidence="4" id="KW-1185">Reference proteome</keyword>
<dbReference type="Gene3D" id="3.40.50.720">
    <property type="entry name" value="NAD(P)-binding Rossmann-like Domain"/>
    <property type="match status" value="1"/>
</dbReference>
<protein>
    <submittedName>
        <fullName evidence="3">Short-chain dehydrogenase/reductase SDR</fullName>
    </submittedName>
</protein>
<accession>A0A0E3W3S9</accession>
<dbReference type="InterPro" id="IPR036291">
    <property type="entry name" value="NAD(P)-bd_dom_sf"/>
</dbReference>
<dbReference type="PROSITE" id="PS00061">
    <property type="entry name" value="ADH_SHORT"/>
    <property type="match status" value="1"/>
</dbReference>
<dbReference type="InterPro" id="IPR020904">
    <property type="entry name" value="Sc_DH/Rdtase_CS"/>
</dbReference>
<dbReference type="PANTHER" id="PTHR42760:SF124">
    <property type="entry name" value="SHORT-CHAIN DEHYDROGENASE_REDUCTASE"/>
    <property type="match status" value="1"/>
</dbReference>
<dbReference type="GO" id="GO:0016616">
    <property type="term" value="F:oxidoreductase activity, acting on the CH-OH group of donors, NAD or NADP as acceptor"/>
    <property type="evidence" value="ECO:0007669"/>
    <property type="project" value="TreeGrafter"/>
</dbReference>
<comment type="similarity">
    <text evidence="1">Belongs to the short-chain dehydrogenases/reductases (SDR) family.</text>
</comment>
<name>A0A0E3W3S9_9FIRM</name>